<feature type="compositionally biased region" description="Low complexity" evidence="1">
    <location>
        <begin position="300"/>
        <end position="345"/>
    </location>
</feature>
<feature type="region of interest" description="Disordered" evidence="1">
    <location>
        <begin position="463"/>
        <end position="573"/>
    </location>
</feature>
<feature type="region of interest" description="Disordered" evidence="1">
    <location>
        <begin position="253"/>
        <end position="435"/>
    </location>
</feature>
<feature type="compositionally biased region" description="Low complexity" evidence="1">
    <location>
        <begin position="258"/>
        <end position="275"/>
    </location>
</feature>
<feature type="compositionally biased region" description="Basic and acidic residues" evidence="1">
    <location>
        <begin position="421"/>
        <end position="434"/>
    </location>
</feature>
<dbReference type="Proteomes" id="UP000503540">
    <property type="component" value="Chromosome"/>
</dbReference>
<feature type="compositionally biased region" description="Pro residues" evidence="1">
    <location>
        <begin position="378"/>
        <end position="387"/>
    </location>
</feature>
<reference evidence="2 3" key="1">
    <citation type="journal article" date="2019" name="ACS Chem. Biol.">
        <title>Identification and Mobilization of a Cryptic Antibiotic Biosynthesis Gene Locus from a Human-Pathogenic Nocardia Isolate.</title>
        <authorList>
            <person name="Herisse M."/>
            <person name="Ishida K."/>
            <person name="Porter J.L."/>
            <person name="Howden B."/>
            <person name="Hertweck C."/>
            <person name="Stinear T.P."/>
            <person name="Pidot S.J."/>
        </authorList>
    </citation>
    <scope>NUCLEOTIDE SEQUENCE [LARGE SCALE GENOMIC DNA]</scope>
    <source>
        <strain evidence="2 3">AUSMDU00012717</strain>
    </source>
</reference>
<feature type="compositionally biased region" description="Low complexity" evidence="1">
    <location>
        <begin position="398"/>
        <end position="411"/>
    </location>
</feature>
<name>A0A6G9Y9C5_9NOCA</name>
<dbReference type="KEGG" id="nah:F5544_09645"/>
<feature type="compositionally biased region" description="Pro residues" evidence="1">
    <location>
        <begin position="492"/>
        <end position="510"/>
    </location>
</feature>
<feature type="compositionally biased region" description="Low complexity" evidence="1">
    <location>
        <begin position="353"/>
        <end position="362"/>
    </location>
</feature>
<protein>
    <recommendedName>
        <fullName evidence="4">PPE domain-containing protein</fullName>
    </recommendedName>
</protein>
<gene>
    <name evidence="2" type="ORF">F5544_09645</name>
</gene>
<accession>A0A6G9Y9C5</accession>
<sequence length="573" mass="58088">MQLIKGENHMGDHDKPTGLSAVGLQDVIDQGSAQAAVQKAADAKATTQRHDAELGAGTDPDYVQTDEHFEGMTLEALYAAVHGGADGSGGMDAAGLHSMRQTWYDCYSDVVNAASFNLMGMNRVFGNGLWQGASGSAAQSASQLYGHVANQVGRVFESMSSRLDGLAWAAEAVKLAVQAPPATTTVTPDPNNQVESILPGLINPSFSDQQDSAKEQARQAAIRALNTIYKGSFPPSGSGVPTYADVAQVAANPDANVGSPTTSPDPSTGPHPTDSNDPSKTPGKDPAAPQDPSSQNPKDPTGTQPTSTNPSSTNPSTVNPTRTGQPSATPTSPATTTTPAGLSPSPTSPGTPSPTRTSPGQPVSNTPRTDARTGSPGTPRPGAPIPGVPGTGAPLPGTSKAARSAATRTSTGPMAPGAAGRRKEDDEGEHRAPDYLRGVADDWTAGLETPVGVIGADLIHEDDPLFRTDPLPPPPVLSVASTPSVASVDYPTTPPPANPPIPPAPIPPAPSTATPGGGETDSAASNSDTGGFSGTGPAIDDLLAEYGWSMETTSSAATEPGTEQTPPPASTDR</sequence>
<evidence type="ECO:0000313" key="3">
    <source>
        <dbReference type="Proteomes" id="UP000503540"/>
    </source>
</evidence>
<feature type="compositionally biased region" description="Polar residues" evidence="1">
    <location>
        <begin position="550"/>
        <end position="564"/>
    </location>
</feature>
<dbReference type="RefSeq" id="WP_167472881.1">
    <property type="nucleotide sequence ID" value="NZ_CP046172.1"/>
</dbReference>
<dbReference type="EMBL" id="CP046172">
    <property type="protein sequence ID" value="QIS09829.1"/>
    <property type="molecule type" value="Genomic_DNA"/>
</dbReference>
<proteinExistence type="predicted"/>
<feature type="compositionally biased region" description="Low complexity" evidence="1">
    <location>
        <begin position="477"/>
        <end position="491"/>
    </location>
</feature>
<dbReference type="AlphaFoldDB" id="A0A6G9Y9C5"/>
<evidence type="ECO:0000313" key="2">
    <source>
        <dbReference type="EMBL" id="QIS09829.1"/>
    </source>
</evidence>
<evidence type="ECO:0000256" key="1">
    <source>
        <dbReference type="SAM" id="MobiDB-lite"/>
    </source>
</evidence>
<evidence type="ECO:0008006" key="4">
    <source>
        <dbReference type="Google" id="ProtNLM"/>
    </source>
</evidence>
<feature type="region of interest" description="Disordered" evidence="1">
    <location>
        <begin position="39"/>
        <end position="60"/>
    </location>
</feature>
<organism evidence="2 3">
    <name type="scientific">Nocardia arthritidis</name>
    <dbReference type="NCBI Taxonomy" id="228602"/>
    <lineage>
        <taxon>Bacteria</taxon>
        <taxon>Bacillati</taxon>
        <taxon>Actinomycetota</taxon>
        <taxon>Actinomycetes</taxon>
        <taxon>Mycobacteriales</taxon>
        <taxon>Nocardiaceae</taxon>
        <taxon>Nocardia</taxon>
    </lineage>
</organism>
<keyword evidence="3" id="KW-1185">Reference proteome</keyword>